<accession>Q1KUX2</accession>
<organism evidence="1">
    <name type="scientific">Tarenaya spinosa</name>
    <dbReference type="NCBI Taxonomy" id="228870"/>
    <lineage>
        <taxon>Eukaryota</taxon>
        <taxon>Viridiplantae</taxon>
        <taxon>Streptophyta</taxon>
        <taxon>Embryophyta</taxon>
        <taxon>Tracheophyta</taxon>
        <taxon>Spermatophyta</taxon>
        <taxon>Magnoliopsida</taxon>
        <taxon>eudicotyledons</taxon>
        <taxon>Gunneridae</taxon>
        <taxon>Pentapetalae</taxon>
        <taxon>rosids</taxon>
        <taxon>malvids</taxon>
        <taxon>Brassicales</taxon>
        <taxon>Cleomaceae</taxon>
        <taxon>New World clade</taxon>
        <taxon>Tarenaya</taxon>
    </lineage>
</organism>
<name>Q1KUX2_9ROSI</name>
<reference evidence="1" key="1">
    <citation type="journal article" date="2006" name="Plant Cell">
        <title>Independent ancient polyploidy events in the sister families Brassicaceae and Cleomaceae.</title>
        <authorList>
            <person name="Schranz M.E."/>
            <person name="Mitchell-Olds T."/>
        </authorList>
    </citation>
    <scope>NUCLEOTIDE SEQUENCE</scope>
</reference>
<sequence length="147" mass="16905">MGCRRCRRTWKKDNDEKDRIPLIFITKYAEELDRKAAALSRSIRDLRLKLLPPVFSLHLHHLLAHSLASGSALAVQLNSHSTTREQFTRLVTARNRFARTNSDKGYVSDHEVGVHSNLPYSSAPRNDTQTRLLYLRSAFVVFIKISF</sequence>
<proteinExistence type="predicted"/>
<evidence type="ECO:0000313" key="1">
    <source>
        <dbReference type="EMBL" id="ABD96864.1"/>
    </source>
</evidence>
<dbReference type="AlphaFoldDB" id="Q1KUX2"/>
<protein>
    <submittedName>
        <fullName evidence="1">Uncharacterized protein</fullName>
    </submittedName>
</protein>
<dbReference type="PANTHER" id="PTHR37761:SF2">
    <property type="entry name" value="OS09G0108400 PROTEIN"/>
    <property type="match status" value="1"/>
</dbReference>
<dbReference type="EMBL" id="DQ415920">
    <property type="protein sequence ID" value="ABD96864.1"/>
    <property type="molecule type" value="Genomic_DNA"/>
</dbReference>
<dbReference type="PANTHER" id="PTHR37761">
    <property type="entry name" value="OS09G0108400 PROTEIN"/>
    <property type="match status" value="1"/>
</dbReference>